<dbReference type="InterPro" id="IPR044929">
    <property type="entry name" value="DNA/RNA_non-sp_Endonuclease_sf"/>
</dbReference>
<reference evidence="3" key="3">
    <citation type="submission" date="2025-09" db="UniProtKB">
        <authorList>
            <consortium name="Ensembl"/>
        </authorList>
    </citation>
    <scope>IDENTIFICATION</scope>
</reference>
<dbReference type="Ensembl" id="ENSDCDT00010000425.1">
    <property type="protein sequence ID" value="ENSDCDP00010000414.1"/>
    <property type="gene ID" value="ENSDCDG00010000214.1"/>
</dbReference>
<keyword evidence="4" id="KW-1185">Reference proteome</keyword>
<dbReference type="SMART" id="SM00477">
    <property type="entry name" value="NUC"/>
    <property type="match status" value="1"/>
</dbReference>
<organism evidence="3 4">
    <name type="scientific">Denticeps clupeoides</name>
    <name type="common">denticle herring</name>
    <dbReference type="NCBI Taxonomy" id="299321"/>
    <lineage>
        <taxon>Eukaryota</taxon>
        <taxon>Metazoa</taxon>
        <taxon>Chordata</taxon>
        <taxon>Craniata</taxon>
        <taxon>Vertebrata</taxon>
        <taxon>Euteleostomi</taxon>
        <taxon>Actinopterygii</taxon>
        <taxon>Neopterygii</taxon>
        <taxon>Teleostei</taxon>
        <taxon>Clupei</taxon>
        <taxon>Clupeiformes</taxon>
        <taxon>Denticipitoidei</taxon>
        <taxon>Denticipitidae</taxon>
        <taxon>Denticeps</taxon>
    </lineage>
</organism>
<dbReference type="SMART" id="SM00892">
    <property type="entry name" value="Endonuclease_NS"/>
    <property type="match status" value="1"/>
</dbReference>
<dbReference type="Gene3D" id="3.40.570.10">
    <property type="entry name" value="Extracellular Endonuclease, subunit A"/>
    <property type="match status" value="1"/>
</dbReference>
<dbReference type="GeneTree" id="ENSGT01030000234592"/>
<evidence type="ECO:0000259" key="1">
    <source>
        <dbReference type="SMART" id="SM00477"/>
    </source>
</evidence>
<dbReference type="PANTHER" id="PTHR21472:SF18">
    <property type="entry name" value="ENDONUCLEASE DOMAIN-CONTAINING 1 PROTEIN"/>
    <property type="match status" value="1"/>
</dbReference>
<evidence type="ECO:0000313" key="4">
    <source>
        <dbReference type="Proteomes" id="UP000694580"/>
    </source>
</evidence>
<dbReference type="InterPro" id="IPR001604">
    <property type="entry name" value="Endo_G_ENPP1-like_dom"/>
</dbReference>
<dbReference type="PANTHER" id="PTHR21472">
    <property type="entry name" value="ENDONUCLEASE DOMAIN-CONTAINING 1 PROTEIN ENDOD1"/>
    <property type="match status" value="1"/>
</dbReference>
<accession>A0AAY3ZVJ9</accession>
<dbReference type="SUPFAM" id="SSF54060">
    <property type="entry name" value="His-Me finger endonucleases"/>
    <property type="match status" value="1"/>
</dbReference>
<evidence type="ECO:0000259" key="2">
    <source>
        <dbReference type="SMART" id="SM00892"/>
    </source>
</evidence>
<proteinExistence type="predicted"/>
<dbReference type="GO" id="GO:0016787">
    <property type="term" value="F:hydrolase activity"/>
    <property type="evidence" value="ECO:0007669"/>
    <property type="project" value="InterPro"/>
</dbReference>
<evidence type="ECO:0000313" key="3">
    <source>
        <dbReference type="Ensembl" id="ENSDCDP00010000414.1"/>
    </source>
</evidence>
<dbReference type="GO" id="GO:0003676">
    <property type="term" value="F:nucleic acid binding"/>
    <property type="evidence" value="ECO:0007669"/>
    <property type="project" value="InterPro"/>
</dbReference>
<protein>
    <submittedName>
        <fullName evidence="3">Uncharacterized protein</fullName>
    </submittedName>
</protein>
<name>A0AAY3ZVJ9_9TELE</name>
<reference evidence="3" key="2">
    <citation type="submission" date="2025-08" db="UniProtKB">
        <authorList>
            <consortium name="Ensembl"/>
        </authorList>
    </citation>
    <scope>IDENTIFICATION</scope>
</reference>
<reference evidence="3 4" key="1">
    <citation type="submission" date="2020-06" db="EMBL/GenBank/DDBJ databases">
        <authorList>
            <consortium name="Wellcome Sanger Institute Data Sharing"/>
        </authorList>
    </citation>
    <scope>NUCLEOTIDE SEQUENCE [LARGE SCALE GENOMIC DNA]</scope>
</reference>
<dbReference type="AlphaFoldDB" id="A0AAY3ZVJ9"/>
<feature type="domain" description="DNA/RNA non-specific endonuclease/pyrophosphatase/phosphodiesterase" evidence="2">
    <location>
        <begin position="15"/>
        <end position="220"/>
    </location>
</feature>
<dbReference type="GO" id="GO:0046872">
    <property type="term" value="F:metal ion binding"/>
    <property type="evidence" value="ECO:0007669"/>
    <property type="project" value="InterPro"/>
</dbReference>
<dbReference type="Pfam" id="PF01223">
    <property type="entry name" value="Endonuclease_NS"/>
    <property type="match status" value="1"/>
</dbReference>
<dbReference type="InterPro" id="IPR039015">
    <property type="entry name" value="ENDOD1"/>
</dbReference>
<sequence length="239" mass="27251">MPTIRVWKLNATKPTSSVQELWSGCRFDRPLTHRVIHGGTAPQHLSWLPTLASSRADGNMIPFLNGPMDQNVVKSQAVQQDYKNFTQGHLNPNLHHRDQQDSEATFTLTNMVPQREDFNNGTWNVQEETVKKILIKYCKGPAYIITGIIPYKTERWIENRVAIPESSAYCCPDYSSKESNKFPTFAAIGRNDNKSTVAIVPVDKSKKGYNVRTMPLVELEDHLTQRFGTELISGLQRWY</sequence>
<dbReference type="Proteomes" id="UP000694580">
    <property type="component" value="Chromosome 2"/>
</dbReference>
<feature type="domain" description="ENPP1-3/EXOG-like endonuclease/phosphodiesterase" evidence="1">
    <location>
        <begin position="43"/>
        <end position="234"/>
    </location>
</feature>
<dbReference type="InterPro" id="IPR020821">
    <property type="entry name" value="ENPP1-3/EXOG-like_nuc-like"/>
</dbReference>
<dbReference type="InterPro" id="IPR044925">
    <property type="entry name" value="His-Me_finger_sf"/>
</dbReference>